<dbReference type="Pfam" id="PF00685">
    <property type="entry name" value="Sulfotransfer_1"/>
    <property type="match status" value="1"/>
</dbReference>
<dbReference type="EMBL" id="JBAKAW010000006">
    <property type="protein sequence ID" value="MEL0654875.1"/>
    <property type="molecule type" value="Genomic_DNA"/>
</dbReference>
<dbReference type="SUPFAM" id="SSF52540">
    <property type="entry name" value="P-loop containing nucleoside triphosphate hydrolases"/>
    <property type="match status" value="1"/>
</dbReference>
<gene>
    <name evidence="2" type="ORF">V6257_07540</name>
</gene>
<keyword evidence="3" id="KW-1185">Reference proteome</keyword>
<proteinExistence type="predicted"/>
<dbReference type="RefSeq" id="WP_341602187.1">
    <property type="nucleotide sequence ID" value="NZ_JBAKAW010000006.1"/>
</dbReference>
<evidence type="ECO:0000313" key="2">
    <source>
        <dbReference type="EMBL" id="MEL0654875.1"/>
    </source>
</evidence>
<evidence type="ECO:0000313" key="3">
    <source>
        <dbReference type="Proteomes" id="UP001371391"/>
    </source>
</evidence>
<dbReference type="InterPro" id="IPR051135">
    <property type="entry name" value="Gal/GlcNAc/GalNAc_ST"/>
</dbReference>
<comment type="caution">
    <text evidence="2">The sequence shown here is derived from an EMBL/GenBank/DDBJ whole genome shotgun (WGS) entry which is preliminary data.</text>
</comment>
<dbReference type="PANTHER" id="PTHR10704">
    <property type="entry name" value="CARBOHYDRATE SULFOTRANSFERASE"/>
    <property type="match status" value="1"/>
</dbReference>
<name>A0ABU9GZ58_9GAMM</name>
<dbReference type="InterPro" id="IPR000863">
    <property type="entry name" value="Sulfotransferase_dom"/>
</dbReference>
<sequence length="324" mass="38300">MFKKIVINFMPLALRLPIFKLKVLLLNPWLWRFWNQSFAIEGKPILLISLPRSGSSWLGEVLAQQDDVRYLREPITSTYMSLLNKGFSFFMPNRCRNSHLYKEAMNKAFSAILNHPGSVLHNPALWRNPKDKKKLFIKEVNPLFLEYFISNFNPRIIYLERCIYASAKSFFALGWKKDDLFTERFDKTTMDKILSIKPDLLEQDFYFQMGFLQGVILAINEPLLNNDNVLRTRYEDILVNPKEEISKITKFLDYKDVQQVYRYLEDSLSSHEAYQIGCFTTKRDSQQLYKKHAQEKLEPDYIKTIDAHDLAYQRFKVFVDATLN</sequence>
<protein>
    <submittedName>
        <fullName evidence="2">Sulfotransferase domain-containing protein</fullName>
    </submittedName>
</protein>
<dbReference type="Gene3D" id="3.40.50.300">
    <property type="entry name" value="P-loop containing nucleotide triphosphate hydrolases"/>
    <property type="match status" value="1"/>
</dbReference>
<dbReference type="InterPro" id="IPR027417">
    <property type="entry name" value="P-loop_NTPase"/>
</dbReference>
<feature type="domain" description="Sulfotransferase" evidence="1">
    <location>
        <begin position="44"/>
        <end position="265"/>
    </location>
</feature>
<reference evidence="2 3" key="1">
    <citation type="submission" date="2024-02" db="EMBL/GenBank/DDBJ databases">
        <title>Bacteria isolated from the canopy kelp, Nereocystis luetkeana.</title>
        <authorList>
            <person name="Pfister C.A."/>
            <person name="Younker I.T."/>
            <person name="Light S.H."/>
        </authorList>
    </citation>
    <scope>NUCLEOTIDE SEQUENCE [LARGE SCALE GENOMIC DNA]</scope>
    <source>
        <strain evidence="2 3">TI.1.03</strain>
    </source>
</reference>
<dbReference type="Proteomes" id="UP001371391">
    <property type="component" value="Unassembled WGS sequence"/>
</dbReference>
<accession>A0ABU9GZ58</accession>
<evidence type="ECO:0000259" key="1">
    <source>
        <dbReference type="Pfam" id="PF00685"/>
    </source>
</evidence>
<organism evidence="2 3">
    <name type="scientific">Pseudoalteromonas issachenkonii</name>
    <dbReference type="NCBI Taxonomy" id="152297"/>
    <lineage>
        <taxon>Bacteria</taxon>
        <taxon>Pseudomonadati</taxon>
        <taxon>Pseudomonadota</taxon>
        <taxon>Gammaproteobacteria</taxon>
        <taxon>Alteromonadales</taxon>
        <taxon>Pseudoalteromonadaceae</taxon>
        <taxon>Pseudoalteromonas</taxon>
    </lineage>
</organism>
<dbReference type="PANTHER" id="PTHR10704:SF44">
    <property type="entry name" value="LD35051P-RELATED"/>
    <property type="match status" value="1"/>
</dbReference>